<dbReference type="EMBL" id="AP022871">
    <property type="protein sequence ID" value="BCB82710.1"/>
    <property type="molecule type" value="Genomic_DNA"/>
</dbReference>
<sequence length="577" mass="59932">MYAEVRLDDADASGFRLHPALLDAAMHAGLIGAGERDDLAVELPFTWNGVALHGGGARAARVHLRRRTPASFAATLTDLDGRPLGSVESLVLRPLGHRQLLAGGSQTGRLYRIEPVPVEAGPEPSWAALDGWDLAALRAAGDPPDFVVLPAAGTVAAGARGRIHGAVGLIQQWLADGAFDRSRLVFAVDANDVDDAGLRGLVRSAQTENPDRLVLVDTDGTEDSRRALPRALASGEPQLVLRGGEILAPRLAAVPPRDGEEAEAVPFDPDGTVLITGGTGTLGRILARHLVERYGARQLLLLSRTGADTADTRALAEELAGRGAAVATATCDVADREALAAVLARVPAERPLTAVFHAAGTVDDAPVTSLTAEQVDTVLRSKVDGTRNLHELTSGLAAFVLFSGLAGVLGTAGQGNYAAASTFLDAFAAYRRAQGLPAISLDWGLWAQTSGLTARLSEGDLNRLARIGVLPLPSGEALSLLDDALARPDAALVPVRLDTATPRAAADIPAVLRGLVRATAPAAQSAPAPGTGRDCWTWSAPRSPRCSGTPATGGWRRGRRSRSWASTRSPVSSSATG</sequence>
<dbReference type="InterPro" id="IPR042104">
    <property type="entry name" value="PKS_dehydratase_sf"/>
</dbReference>
<feature type="region of interest" description="Disordered" evidence="2">
    <location>
        <begin position="520"/>
        <end position="577"/>
    </location>
</feature>
<dbReference type="SMART" id="SM00822">
    <property type="entry name" value="PKS_KR"/>
    <property type="match status" value="1"/>
</dbReference>
<dbReference type="InterPro" id="IPR036291">
    <property type="entry name" value="NAD(P)-bd_dom_sf"/>
</dbReference>
<feature type="compositionally biased region" description="Low complexity" evidence="2">
    <location>
        <begin position="520"/>
        <end position="529"/>
    </location>
</feature>
<evidence type="ECO:0000256" key="2">
    <source>
        <dbReference type="SAM" id="MobiDB-lite"/>
    </source>
</evidence>
<feature type="domain" description="Ketoreductase" evidence="3">
    <location>
        <begin position="271"/>
        <end position="449"/>
    </location>
</feature>
<organism evidence="4 5">
    <name type="scientific">Phytohabitans suffuscus</name>
    <dbReference type="NCBI Taxonomy" id="624315"/>
    <lineage>
        <taxon>Bacteria</taxon>
        <taxon>Bacillati</taxon>
        <taxon>Actinomycetota</taxon>
        <taxon>Actinomycetes</taxon>
        <taxon>Micromonosporales</taxon>
        <taxon>Micromonosporaceae</taxon>
    </lineage>
</organism>
<evidence type="ECO:0000313" key="4">
    <source>
        <dbReference type="EMBL" id="BCB82710.1"/>
    </source>
</evidence>
<dbReference type="InterPro" id="IPR055123">
    <property type="entry name" value="SpnB-like_Rossmann"/>
</dbReference>
<reference evidence="4 5" key="1">
    <citation type="submission" date="2020-03" db="EMBL/GenBank/DDBJ databases">
        <title>Whole genome shotgun sequence of Phytohabitans suffuscus NBRC 105367.</title>
        <authorList>
            <person name="Komaki H."/>
            <person name="Tamura T."/>
        </authorList>
    </citation>
    <scope>NUCLEOTIDE SEQUENCE [LARGE SCALE GENOMIC DNA]</scope>
    <source>
        <strain evidence="4 5">NBRC 105367</strain>
    </source>
</reference>
<dbReference type="Pfam" id="PF08659">
    <property type="entry name" value="KR"/>
    <property type="match status" value="1"/>
</dbReference>
<proteinExistence type="predicted"/>
<dbReference type="Gene3D" id="3.40.50.720">
    <property type="entry name" value="NAD(P)-binding Rossmann-like Domain"/>
    <property type="match status" value="1"/>
</dbReference>
<dbReference type="InterPro" id="IPR013968">
    <property type="entry name" value="PKS_KR"/>
</dbReference>
<evidence type="ECO:0000256" key="1">
    <source>
        <dbReference type="ARBA" id="ARBA00022679"/>
    </source>
</evidence>
<evidence type="ECO:0000313" key="5">
    <source>
        <dbReference type="Proteomes" id="UP000503011"/>
    </source>
</evidence>
<dbReference type="SUPFAM" id="SSF51735">
    <property type="entry name" value="NAD(P)-binding Rossmann-fold domains"/>
    <property type="match status" value="2"/>
</dbReference>
<accession>A0A6F8Y9H6</accession>
<dbReference type="KEGG" id="psuu:Psuf_000230"/>
<dbReference type="InterPro" id="IPR049551">
    <property type="entry name" value="PKS_DH_C"/>
</dbReference>
<evidence type="ECO:0000259" key="3">
    <source>
        <dbReference type="SMART" id="SM00822"/>
    </source>
</evidence>
<dbReference type="AlphaFoldDB" id="A0A6F8Y9H6"/>
<dbReference type="Pfam" id="PF22953">
    <property type="entry name" value="SpnB_Rossmann"/>
    <property type="match status" value="1"/>
</dbReference>
<dbReference type="PANTHER" id="PTHR43775:SF51">
    <property type="entry name" value="INACTIVE PHENOLPHTHIOCEROL SYNTHESIS POLYKETIDE SYNTHASE TYPE I PKS1-RELATED"/>
    <property type="match status" value="1"/>
</dbReference>
<dbReference type="CDD" id="cd08956">
    <property type="entry name" value="KR_3_FAS_SDR_x"/>
    <property type="match status" value="1"/>
</dbReference>
<dbReference type="Proteomes" id="UP000503011">
    <property type="component" value="Chromosome"/>
</dbReference>
<keyword evidence="1" id="KW-0808">Transferase</keyword>
<gene>
    <name evidence="4" type="ORF">Psuf_000230</name>
</gene>
<dbReference type="GO" id="GO:0006633">
    <property type="term" value="P:fatty acid biosynthetic process"/>
    <property type="evidence" value="ECO:0007669"/>
    <property type="project" value="TreeGrafter"/>
</dbReference>
<reference evidence="4 5" key="2">
    <citation type="submission" date="2020-03" db="EMBL/GenBank/DDBJ databases">
        <authorList>
            <person name="Ichikawa N."/>
            <person name="Kimura A."/>
            <person name="Kitahashi Y."/>
            <person name="Uohara A."/>
        </authorList>
    </citation>
    <scope>NUCLEOTIDE SEQUENCE [LARGE SCALE GENOMIC DNA]</scope>
    <source>
        <strain evidence="4 5">NBRC 105367</strain>
    </source>
</reference>
<dbReference type="InterPro" id="IPR050091">
    <property type="entry name" value="PKS_NRPS_Biosynth_Enz"/>
</dbReference>
<dbReference type="PANTHER" id="PTHR43775">
    <property type="entry name" value="FATTY ACID SYNTHASE"/>
    <property type="match status" value="1"/>
</dbReference>
<name>A0A6F8Y9H6_9ACTN</name>
<protein>
    <recommendedName>
        <fullName evidence="3">Ketoreductase domain-containing protein</fullName>
    </recommendedName>
</protein>
<dbReference type="Gene3D" id="3.10.129.110">
    <property type="entry name" value="Polyketide synthase dehydratase"/>
    <property type="match status" value="1"/>
</dbReference>
<dbReference type="Pfam" id="PF14765">
    <property type="entry name" value="PS-DH"/>
    <property type="match status" value="1"/>
</dbReference>
<dbReference type="GO" id="GO:0004312">
    <property type="term" value="F:fatty acid synthase activity"/>
    <property type="evidence" value="ECO:0007669"/>
    <property type="project" value="TreeGrafter"/>
</dbReference>
<dbReference type="InterPro" id="IPR057326">
    <property type="entry name" value="KR_dom"/>
</dbReference>
<keyword evidence="5" id="KW-1185">Reference proteome</keyword>